<proteinExistence type="inferred from homology"/>
<reference evidence="5" key="1">
    <citation type="journal article" date="2014" name="Int. J. Syst. Evol. Microbiol.">
        <title>Complete genome sequence of Corynebacterium casei LMG S-19264T (=DSM 44701T), isolated from a smear-ripened cheese.</title>
        <authorList>
            <consortium name="US DOE Joint Genome Institute (JGI-PGF)"/>
            <person name="Walter F."/>
            <person name="Albersmeier A."/>
            <person name="Kalinowski J."/>
            <person name="Ruckert C."/>
        </authorList>
    </citation>
    <scope>NUCLEOTIDE SEQUENCE</scope>
    <source>
        <strain evidence="5">JCM 13583</strain>
    </source>
</reference>
<name>A0AA37F9I9_9ARCH</name>
<keyword evidence="3 4" id="KW-0067">ATP-binding</keyword>
<dbReference type="PANTHER" id="PTHR43146:SF1">
    <property type="entry name" value="CANCER-RELATED NUCLEOSIDE-TRIPHOSPHATASE"/>
    <property type="match status" value="1"/>
</dbReference>
<evidence type="ECO:0000313" key="5">
    <source>
        <dbReference type="EMBL" id="GGM74889.1"/>
    </source>
</evidence>
<comment type="caution">
    <text evidence="5">The sequence shown here is derived from an EMBL/GenBank/DDBJ whole genome shotgun (WGS) entry which is preliminary data.</text>
</comment>
<keyword evidence="6" id="KW-1185">Reference proteome</keyword>
<feature type="binding site" evidence="4">
    <location>
        <begin position="17"/>
        <end position="24"/>
    </location>
    <ligand>
        <name>ATP</name>
        <dbReference type="ChEBI" id="CHEBI:30616"/>
    </ligand>
</feature>
<comment type="function">
    <text evidence="4">Has nucleotide phosphatase activity towards ATP, GTP, CTP, TTP and UTP. May hydrolyze nucleoside diphosphates with lower efficiency.</text>
</comment>
<dbReference type="PANTHER" id="PTHR43146">
    <property type="entry name" value="CANCER-RELATED NUCLEOSIDE-TRIPHOSPHATASE"/>
    <property type="match status" value="1"/>
</dbReference>
<evidence type="ECO:0000256" key="1">
    <source>
        <dbReference type="ARBA" id="ARBA00022741"/>
    </source>
</evidence>
<organism evidence="5 6">
    <name type="scientific">Thermogymnomonas acidicola</name>
    <dbReference type="NCBI Taxonomy" id="399579"/>
    <lineage>
        <taxon>Archaea</taxon>
        <taxon>Methanobacteriati</taxon>
        <taxon>Thermoplasmatota</taxon>
        <taxon>Thermoplasmata</taxon>
        <taxon>Thermoplasmatales</taxon>
        <taxon>Thermogymnomonas</taxon>
    </lineage>
</organism>
<dbReference type="Proteomes" id="UP000632195">
    <property type="component" value="Unassembled WGS sequence"/>
</dbReference>
<evidence type="ECO:0000256" key="3">
    <source>
        <dbReference type="ARBA" id="ARBA00022840"/>
    </source>
</evidence>
<dbReference type="SUPFAM" id="SSF52540">
    <property type="entry name" value="P-loop containing nucleoside triphosphate hydrolases"/>
    <property type="match status" value="1"/>
</dbReference>
<comment type="similarity">
    <text evidence="4">Belongs to the THEP1 NTPase family.</text>
</comment>
<keyword evidence="2 4" id="KW-0378">Hydrolase</keyword>
<dbReference type="EMBL" id="BMNY01000001">
    <property type="protein sequence ID" value="GGM74889.1"/>
    <property type="molecule type" value="Genomic_DNA"/>
</dbReference>
<reference evidence="5" key="2">
    <citation type="submission" date="2022-09" db="EMBL/GenBank/DDBJ databases">
        <authorList>
            <person name="Sun Q."/>
            <person name="Ohkuma M."/>
        </authorList>
    </citation>
    <scope>NUCLEOTIDE SEQUENCE</scope>
    <source>
        <strain evidence="5">JCM 13583</strain>
    </source>
</reference>
<dbReference type="GO" id="GO:0017111">
    <property type="term" value="F:ribonucleoside triphosphate phosphatase activity"/>
    <property type="evidence" value="ECO:0007669"/>
    <property type="project" value="UniProtKB-UniRule"/>
</dbReference>
<evidence type="ECO:0000313" key="6">
    <source>
        <dbReference type="Proteomes" id="UP000632195"/>
    </source>
</evidence>
<dbReference type="GO" id="GO:0005524">
    <property type="term" value="F:ATP binding"/>
    <property type="evidence" value="ECO:0007669"/>
    <property type="project" value="UniProtKB-UniRule"/>
</dbReference>
<evidence type="ECO:0000256" key="4">
    <source>
        <dbReference type="HAMAP-Rule" id="MF_00796"/>
    </source>
</evidence>
<comment type="catalytic activity">
    <reaction evidence="4">
        <text>a ribonucleoside 5'-triphosphate + H2O = a ribonucleoside 5'-diphosphate + phosphate + H(+)</text>
        <dbReference type="Rhea" id="RHEA:23680"/>
        <dbReference type="ChEBI" id="CHEBI:15377"/>
        <dbReference type="ChEBI" id="CHEBI:15378"/>
        <dbReference type="ChEBI" id="CHEBI:43474"/>
        <dbReference type="ChEBI" id="CHEBI:57930"/>
        <dbReference type="ChEBI" id="CHEBI:61557"/>
        <dbReference type="EC" id="3.6.1.15"/>
    </reaction>
</comment>
<dbReference type="Pfam" id="PF03266">
    <property type="entry name" value="NTPase_1"/>
    <property type="match status" value="1"/>
</dbReference>
<evidence type="ECO:0000256" key="2">
    <source>
        <dbReference type="ARBA" id="ARBA00022801"/>
    </source>
</evidence>
<gene>
    <name evidence="5" type="ORF">GCM10007108_11090</name>
</gene>
<dbReference type="EC" id="3.6.1.15" evidence="4"/>
<dbReference type="InterPro" id="IPR027417">
    <property type="entry name" value="P-loop_NTPase"/>
</dbReference>
<sequence>MRTSERDDMAVKICITGPVGSIKAEALSRIIEMLQKDGLTVQGVLVSEVVENNKLVGYSIFDISSKKRAVFAQSGIVSRVKLDKLGVDTRVLEEILIPSLQKARENADVIVIDEVGKLENLTKSVQKEIGETLRTEKPIIVTLHKKSRNPVLQEIRSLEGVRVFDITPINKNIMPFRVLRVLNGEEGAA</sequence>
<dbReference type="Gene3D" id="3.40.50.300">
    <property type="entry name" value="P-loop containing nucleotide triphosphate hydrolases"/>
    <property type="match status" value="1"/>
</dbReference>
<keyword evidence="1 4" id="KW-0547">Nucleotide-binding</keyword>
<dbReference type="NCBIfam" id="NF010248">
    <property type="entry name" value="PRK13695.1"/>
    <property type="match status" value="1"/>
</dbReference>
<dbReference type="AlphaFoldDB" id="A0AA37F9I9"/>
<feature type="binding site" evidence="4">
    <location>
        <begin position="109"/>
        <end position="116"/>
    </location>
    <ligand>
        <name>ATP</name>
        <dbReference type="ChEBI" id="CHEBI:30616"/>
    </ligand>
</feature>
<protein>
    <recommendedName>
        <fullName evidence="4">Nucleoside-triphosphatase GCM10007108_11090</fullName>
        <shortName evidence="4">NTPase</shortName>
        <ecNumber evidence="4">3.6.1.15</ecNumber>
    </recommendedName>
    <alternativeName>
        <fullName evidence="4">Nucleoside triphosphate phosphohydrolase</fullName>
    </alternativeName>
</protein>
<dbReference type="HAMAP" id="MF_00796">
    <property type="entry name" value="NTPase_1"/>
    <property type="match status" value="1"/>
</dbReference>
<dbReference type="CDD" id="cd19482">
    <property type="entry name" value="RecA-like_Thep1"/>
    <property type="match status" value="1"/>
</dbReference>
<dbReference type="InterPro" id="IPR004948">
    <property type="entry name" value="Nuc-triphosphatase_THEP1"/>
</dbReference>
<accession>A0AA37F9I9</accession>